<reference evidence="4 5" key="1">
    <citation type="submission" date="2024-10" db="EMBL/GenBank/DDBJ databases">
        <authorList>
            <person name="Riesco R."/>
        </authorList>
    </citation>
    <scope>NUCLEOTIDE SEQUENCE [LARGE SCALE GENOMIC DNA]</scope>
    <source>
        <strain evidence="3 4">NCIMB 15448</strain>
        <strain evidence="2 5">NCIMB 15450</strain>
    </source>
</reference>
<keyword evidence="5" id="KW-1185">Reference proteome</keyword>
<proteinExistence type="predicted"/>
<dbReference type="SUPFAM" id="SSF53335">
    <property type="entry name" value="S-adenosyl-L-methionine-dependent methyltransferases"/>
    <property type="match status" value="1"/>
</dbReference>
<dbReference type="Proteomes" id="UP001609176">
    <property type="component" value="Unassembled WGS sequence"/>
</dbReference>
<dbReference type="InterPro" id="IPR029063">
    <property type="entry name" value="SAM-dependent_MTases_sf"/>
</dbReference>
<dbReference type="EMBL" id="JBIMSP010000013">
    <property type="protein sequence ID" value="MFH5242391.1"/>
    <property type="molecule type" value="Genomic_DNA"/>
</dbReference>
<dbReference type="InterPro" id="IPR041698">
    <property type="entry name" value="Methyltransf_25"/>
</dbReference>
<protein>
    <submittedName>
        <fullName evidence="3">Class I SAM-dependent methyltransferase</fullName>
    </submittedName>
</protein>
<evidence type="ECO:0000313" key="5">
    <source>
        <dbReference type="Proteomes" id="UP001609219"/>
    </source>
</evidence>
<sequence length="428" mass="47553">MSTRFRARAAEHQDFWTLMTLAGFEQIDDSTAAQTVGDIAEHVGGLAGRRVADLGSGCGRHAAALLSHRPAGVTAIEKSPLLAEMSRSMYPDVDVVVETFTNIGGLGSFDVVVALSHLLFIQPDIESLLADLRHIRAAMPDFGCLVIEQFDISTDLRQWGTADGLQVDEATRQVSPQKLQHEFTVLDCGDPVMATSIPSLVLARAEFEEVVREAGFLVSDCWEQRASAGELSLFFVLRAQKGFNYLSDMPDFLESWITRSHERNRMSRTFTLDEHGRARPQGVFSWGQGASLSRNHPEFVSCLEPAIRPLVLELVDEWNLVTYSSCDGHVVSERPRREYSESYCGVVAFDDDHEAAVVALVESTLVGWCSDEVRPVVRRRALLSPYSRHRAVDLLLTRTGPEVTWESYVEQRDRCISHVCSVLAGQRG</sequence>
<evidence type="ECO:0000313" key="2">
    <source>
        <dbReference type="EMBL" id="MFH5230882.1"/>
    </source>
</evidence>
<dbReference type="GO" id="GO:0032259">
    <property type="term" value="P:methylation"/>
    <property type="evidence" value="ECO:0007669"/>
    <property type="project" value="UniProtKB-KW"/>
</dbReference>
<dbReference type="GO" id="GO:0008168">
    <property type="term" value="F:methyltransferase activity"/>
    <property type="evidence" value="ECO:0007669"/>
    <property type="project" value="UniProtKB-KW"/>
</dbReference>
<comment type="caution">
    <text evidence="3">The sequence shown here is derived from an EMBL/GenBank/DDBJ whole genome shotgun (WGS) entry which is preliminary data.</text>
</comment>
<dbReference type="RefSeq" id="WP_395124375.1">
    <property type="nucleotide sequence ID" value="NZ_JBIMSN010000094.1"/>
</dbReference>
<evidence type="ECO:0000259" key="1">
    <source>
        <dbReference type="Pfam" id="PF13649"/>
    </source>
</evidence>
<name>A0ABW7KPM4_9NOCA</name>
<dbReference type="EMBL" id="JBIMSN010000094">
    <property type="protein sequence ID" value="MFH5230882.1"/>
    <property type="molecule type" value="Genomic_DNA"/>
</dbReference>
<dbReference type="Pfam" id="PF13649">
    <property type="entry name" value="Methyltransf_25"/>
    <property type="match status" value="1"/>
</dbReference>
<dbReference type="Gene3D" id="3.40.50.150">
    <property type="entry name" value="Vaccinia Virus protein VP39"/>
    <property type="match status" value="1"/>
</dbReference>
<keyword evidence="3" id="KW-0808">Transferase</keyword>
<accession>A0ABW7KPM4</accession>
<evidence type="ECO:0000313" key="3">
    <source>
        <dbReference type="EMBL" id="MFH5242391.1"/>
    </source>
</evidence>
<keyword evidence="3" id="KW-0489">Methyltransferase</keyword>
<dbReference type="Proteomes" id="UP001609219">
    <property type="component" value="Unassembled WGS sequence"/>
</dbReference>
<organism evidence="3 4">
    <name type="scientific">Antrihabitans spumae</name>
    <dbReference type="NCBI Taxonomy" id="3373370"/>
    <lineage>
        <taxon>Bacteria</taxon>
        <taxon>Bacillati</taxon>
        <taxon>Actinomycetota</taxon>
        <taxon>Actinomycetes</taxon>
        <taxon>Mycobacteriales</taxon>
        <taxon>Nocardiaceae</taxon>
        <taxon>Antrihabitans</taxon>
    </lineage>
</organism>
<gene>
    <name evidence="3" type="ORF">ACHIPV_10925</name>
    <name evidence="2" type="ORF">ACHIRB_20270</name>
</gene>
<feature type="domain" description="Methyltransferase" evidence="1">
    <location>
        <begin position="51"/>
        <end position="133"/>
    </location>
</feature>
<dbReference type="CDD" id="cd02440">
    <property type="entry name" value="AdoMet_MTases"/>
    <property type="match status" value="1"/>
</dbReference>
<evidence type="ECO:0000313" key="4">
    <source>
        <dbReference type="Proteomes" id="UP001609176"/>
    </source>
</evidence>